<gene>
    <name evidence="4" type="ORF">CLOSYM_04245</name>
</gene>
<dbReference type="RefSeq" id="WP_021641471.1">
    <property type="nucleotide sequence ID" value="NZ_KE992858.1"/>
</dbReference>
<dbReference type="CDD" id="cd08187">
    <property type="entry name" value="BDH"/>
    <property type="match status" value="1"/>
</dbReference>
<accession>A0ABC9TSA8</accession>
<dbReference type="Pfam" id="PF25137">
    <property type="entry name" value="ADH_Fe_C"/>
    <property type="match status" value="1"/>
</dbReference>
<dbReference type="InterPro" id="IPR056798">
    <property type="entry name" value="ADH_Fe_C"/>
</dbReference>
<dbReference type="Pfam" id="PF00465">
    <property type="entry name" value="Fe-ADH"/>
    <property type="match status" value="1"/>
</dbReference>
<dbReference type="EMBL" id="AWSU01000341">
    <property type="protein sequence ID" value="ERI74225.1"/>
    <property type="molecule type" value="Genomic_DNA"/>
</dbReference>
<dbReference type="Gene3D" id="1.20.1090.10">
    <property type="entry name" value="Dehydroquinate synthase-like - alpha domain"/>
    <property type="match status" value="1"/>
</dbReference>
<evidence type="ECO:0000256" key="1">
    <source>
        <dbReference type="ARBA" id="ARBA00023002"/>
    </source>
</evidence>
<evidence type="ECO:0000259" key="3">
    <source>
        <dbReference type="Pfam" id="PF25137"/>
    </source>
</evidence>
<organism evidence="4 5">
    <name type="scientific">[Clostridium] symbiosum ATCC 14940</name>
    <dbReference type="NCBI Taxonomy" id="411472"/>
    <lineage>
        <taxon>Bacteria</taxon>
        <taxon>Bacillati</taxon>
        <taxon>Bacillota</taxon>
        <taxon>Clostridia</taxon>
        <taxon>Lachnospirales</taxon>
        <taxon>Lachnospiraceae</taxon>
        <taxon>Otoolea</taxon>
    </lineage>
</organism>
<evidence type="ECO:0000313" key="5">
    <source>
        <dbReference type="Proteomes" id="UP000016491"/>
    </source>
</evidence>
<comment type="caution">
    <text evidence="4">The sequence shown here is derived from an EMBL/GenBank/DDBJ whole genome shotgun (WGS) entry which is preliminary data.</text>
</comment>
<dbReference type="Proteomes" id="UP000016491">
    <property type="component" value="Unassembled WGS sequence"/>
</dbReference>
<dbReference type="SUPFAM" id="SSF56796">
    <property type="entry name" value="Dehydroquinate synthase-like"/>
    <property type="match status" value="1"/>
</dbReference>
<sequence>MVNFVLRNYTDMIYGKGQETKTAKLIKDFGGSKVLIHHSGEEFVLGLIERVKEYLNGEEIPWVELGGVVPNPHIELVYEGIELCRKEHVDFILAVGGGSVIDSAKAVAIGTLYEGDVWDIYEGKDKQKKSLPIGVISTFAGTGSEATFGSVITKGKIKHGIEDPDDFVLIRPKFVILNPEITYTVPEFQTAVGIADMLTHLTENFFTADPDNDLSDYLACAGIRTVLKFAPVVMEDPYNYEARGALMLLSPLAINGIMKVGRWGDWGCHDIEHEMSGEWNIPHGAGLAILMPVWMRYVYKDHMKSFIKFATEMFRIPLDVEEPERTALAGIQAYEDFLFHILKLPSSLSELGILRRELGDDVLLKVAKQVFYRGNETTGRTHPLREPDVVNILKQCTGL</sequence>
<dbReference type="InterPro" id="IPR001670">
    <property type="entry name" value="ADH_Fe/GldA"/>
</dbReference>
<dbReference type="FunFam" id="3.40.50.1970:FF:000003">
    <property type="entry name" value="Alcohol dehydrogenase, iron-containing"/>
    <property type="match status" value="1"/>
</dbReference>
<dbReference type="PANTHER" id="PTHR43633">
    <property type="entry name" value="ALCOHOL DEHYDROGENASE YQHD"/>
    <property type="match status" value="1"/>
</dbReference>
<feature type="domain" description="Alcohol dehydrogenase iron-type/glycerol dehydrogenase GldA" evidence="2">
    <location>
        <begin position="11"/>
        <end position="179"/>
    </location>
</feature>
<feature type="domain" description="Fe-containing alcohol dehydrogenase-like C-terminal" evidence="3">
    <location>
        <begin position="191"/>
        <end position="395"/>
    </location>
</feature>
<dbReference type="AlphaFoldDB" id="A0ABC9TSA8"/>
<protein>
    <submittedName>
        <fullName evidence="4">NADH-dependent butanol dehydrogenase A</fullName>
    </submittedName>
</protein>
<proteinExistence type="predicted"/>
<dbReference type="InterPro" id="IPR044731">
    <property type="entry name" value="BDH-like"/>
</dbReference>
<evidence type="ECO:0000259" key="2">
    <source>
        <dbReference type="Pfam" id="PF00465"/>
    </source>
</evidence>
<dbReference type="GO" id="GO:0004022">
    <property type="term" value="F:alcohol dehydrogenase (NAD+) activity"/>
    <property type="evidence" value="ECO:0007669"/>
    <property type="project" value="UniProtKB-ARBA"/>
</dbReference>
<dbReference type="PANTHER" id="PTHR43633:SF1">
    <property type="entry name" value="ALCOHOL DEHYDROGENASE YQHD"/>
    <property type="match status" value="1"/>
</dbReference>
<name>A0ABC9TSA8_CLOSY</name>
<evidence type="ECO:0000313" key="4">
    <source>
        <dbReference type="EMBL" id="ERI74225.1"/>
    </source>
</evidence>
<dbReference type="Gene3D" id="3.40.50.1970">
    <property type="match status" value="1"/>
</dbReference>
<keyword evidence="1" id="KW-0560">Oxidoreductase</keyword>
<reference evidence="4 5" key="1">
    <citation type="submission" date="2013-07" db="EMBL/GenBank/DDBJ databases">
        <authorList>
            <person name="Weinstock G."/>
            <person name="Sodergren E."/>
            <person name="Wylie T."/>
            <person name="Fulton L."/>
            <person name="Fulton R."/>
            <person name="Fronick C."/>
            <person name="O'Laughlin M."/>
            <person name="Godfrey J."/>
            <person name="Miner T."/>
            <person name="Herter B."/>
            <person name="Appelbaum E."/>
            <person name="Cordes M."/>
            <person name="Lek S."/>
            <person name="Wollam A."/>
            <person name="Pepin K.H."/>
            <person name="Palsikar V.B."/>
            <person name="Mitreva M."/>
            <person name="Wilson R.K."/>
        </authorList>
    </citation>
    <scope>NUCLEOTIDE SEQUENCE [LARGE SCALE GENOMIC DNA]</scope>
    <source>
        <strain evidence="4 5">ATCC 14940</strain>
    </source>
</reference>